<sequence length="66" mass="7722">MNQRDRNLLFIVFDLENNDSGITALSNMSRRQLADLCAQNYVRVTGRDWSVYHTFNQVVSATRRWG</sequence>
<reference evidence="1 2" key="1">
    <citation type="submission" date="2017-04" db="EMBL/GenBank/DDBJ databases">
        <authorList>
            <person name="Afonso C.L."/>
            <person name="Miller P.J."/>
            <person name="Scott M.A."/>
            <person name="Spackman E."/>
            <person name="Goraichik I."/>
            <person name="Dimitrov K.M."/>
            <person name="Suarez D.L."/>
            <person name="Swayne D.E."/>
        </authorList>
    </citation>
    <scope>NUCLEOTIDE SEQUENCE [LARGE SCALE GENOMIC DNA]</scope>
</reference>
<organism evidence="1 2">
    <name type="scientific">Erwinia phage vB_EamM_Y3</name>
    <dbReference type="NCBI Taxonomy" id="1983553"/>
    <lineage>
        <taxon>Viruses</taxon>
        <taxon>Duplodnaviria</taxon>
        <taxon>Heunggongvirae</taxon>
        <taxon>Uroviricota</taxon>
        <taxon>Caudoviricetes</taxon>
        <taxon>Sasquatchvirus</taxon>
        <taxon>Sasquatchvirus Y3</taxon>
    </lineage>
</organism>
<name>A0A2H4IBH5_9CAUD</name>
<protein>
    <submittedName>
        <fullName evidence="1">Uncharacterized protein</fullName>
    </submittedName>
</protein>
<keyword evidence="2" id="KW-1185">Reference proteome</keyword>
<dbReference type="EMBL" id="KY984068">
    <property type="protein sequence ID" value="ARW58908.1"/>
    <property type="molecule type" value="Genomic_DNA"/>
</dbReference>
<evidence type="ECO:0000313" key="2">
    <source>
        <dbReference type="Proteomes" id="UP000240568"/>
    </source>
</evidence>
<evidence type="ECO:0000313" key="1">
    <source>
        <dbReference type="EMBL" id="ARW58908.1"/>
    </source>
</evidence>
<dbReference type="Proteomes" id="UP000240568">
    <property type="component" value="Segment"/>
</dbReference>
<proteinExistence type="predicted"/>
<gene>
    <name evidence="1" type="ORF">Y3_268</name>
</gene>
<accession>A0A2H4IBH5</accession>